<proteinExistence type="inferred from homology"/>
<dbReference type="Pfam" id="PF02534">
    <property type="entry name" value="T4SS-DNA_transf"/>
    <property type="match status" value="1"/>
</dbReference>
<reference evidence="7" key="1">
    <citation type="submission" date="2015-05" db="EMBL/GenBank/DDBJ databases">
        <title>Permanent draft genome of Rhodopirellula islandicus K833.</title>
        <authorList>
            <person name="Kizina J."/>
            <person name="Richter M."/>
            <person name="Glockner F.O."/>
            <person name="Harder J."/>
        </authorList>
    </citation>
    <scope>NUCLEOTIDE SEQUENCE [LARGE SCALE GENOMIC DNA]</scope>
    <source>
        <strain evidence="7">K833</strain>
    </source>
</reference>
<dbReference type="RefSeq" id="WP_047816348.1">
    <property type="nucleotide sequence ID" value="NZ_LECT01000044.1"/>
</dbReference>
<comment type="caution">
    <text evidence="7">The sequence shown here is derived from an EMBL/GenBank/DDBJ whole genome shotgun (WGS) entry which is preliminary data.</text>
</comment>
<accession>A0A0J1B6H4</accession>
<dbReference type="EMBL" id="LECT01000044">
    <property type="protein sequence ID" value="KLU02193.1"/>
    <property type="molecule type" value="Genomic_DNA"/>
</dbReference>
<organism evidence="7 8">
    <name type="scientific">Rhodopirellula islandica</name>
    <dbReference type="NCBI Taxonomy" id="595434"/>
    <lineage>
        <taxon>Bacteria</taxon>
        <taxon>Pseudomonadati</taxon>
        <taxon>Planctomycetota</taxon>
        <taxon>Planctomycetia</taxon>
        <taxon>Pirellulales</taxon>
        <taxon>Pirellulaceae</taxon>
        <taxon>Rhodopirellula</taxon>
    </lineage>
</organism>
<dbReference type="InterPro" id="IPR051539">
    <property type="entry name" value="T4SS-coupling_protein"/>
</dbReference>
<dbReference type="PATRIC" id="fig|595434.4.peg.4996"/>
<dbReference type="Proteomes" id="UP000036367">
    <property type="component" value="Unassembled WGS sequence"/>
</dbReference>
<dbReference type="InterPro" id="IPR003688">
    <property type="entry name" value="TraG/VirD4"/>
</dbReference>
<evidence type="ECO:0000256" key="2">
    <source>
        <dbReference type="ARBA" id="ARBA00008806"/>
    </source>
</evidence>
<keyword evidence="3" id="KW-1003">Cell membrane</keyword>
<comment type="similarity">
    <text evidence="2">Belongs to the VirD4/TraG family.</text>
</comment>
<dbReference type="InterPro" id="IPR027417">
    <property type="entry name" value="P-loop_NTPase"/>
</dbReference>
<keyword evidence="8" id="KW-1185">Reference proteome</keyword>
<keyword evidence="5" id="KW-1133">Transmembrane helix</keyword>
<dbReference type="STRING" id="595434.RISK_005259"/>
<dbReference type="GO" id="GO:0005886">
    <property type="term" value="C:plasma membrane"/>
    <property type="evidence" value="ECO:0007669"/>
    <property type="project" value="UniProtKB-SubCell"/>
</dbReference>
<gene>
    <name evidence="7" type="ORF">RISK_005259</name>
</gene>
<evidence type="ECO:0000256" key="3">
    <source>
        <dbReference type="ARBA" id="ARBA00022475"/>
    </source>
</evidence>
<dbReference type="PANTHER" id="PTHR37937">
    <property type="entry name" value="CONJUGATIVE TRANSFER: DNA TRANSPORT"/>
    <property type="match status" value="1"/>
</dbReference>
<dbReference type="CDD" id="cd01127">
    <property type="entry name" value="TrwB_TraG_TraD_VirD4"/>
    <property type="match status" value="1"/>
</dbReference>
<evidence type="ECO:0000256" key="1">
    <source>
        <dbReference type="ARBA" id="ARBA00004651"/>
    </source>
</evidence>
<dbReference type="AlphaFoldDB" id="A0A0J1B6H4"/>
<evidence type="ECO:0000313" key="7">
    <source>
        <dbReference type="EMBL" id="KLU02193.1"/>
    </source>
</evidence>
<evidence type="ECO:0000256" key="5">
    <source>
        <dbReference type="ARBA" id="ARBA00022989"/>
    </source>
</evidence>
<evidence type="ECO:0000256" key="4">
    <source>
        <dbReference type="ARBA" id="ARBA00022692"/>
    </source>
</evidence>
<dbReference type="Gene3D" id="3.40.50.300">
    <property type="entry name" value="P-loop containing nucleotide triphosphate hydrolases"/>
    <property type="match status" value="1"/>
</dbReference>
<evidence type="ECO:0000313" key="8">
    <source>
        <dbReference type="Proteomes" id="UP000036367"/>
    </source>
</evidence>
<keyword evidence="4" id="KW-0812">Transmembrane</keyword>
<protein>
    <submittedName>
        <fullName evidence="7">Conjugal transfer coupling protein TraG</fullName>
    </submittedName>
</protein>
<dbReference type="PANTHER" id="PTHR37937:SF1">
    <property type="entry name" value="CONJUGATIVE TRANSFER: DNA TRANSPORT"/>
    <property type="match status" value="1"/>
</dbReference>
<evidence type="ECO:0000256" key="6">
    <source>
        <dbReference type="ARBA" id="ARBA00023136"/>
    </source>
</evidence>
<dbReference type="SUPFAM" id="SSF52540">
    <property type="entry name" value="P-loop containing nucleoside triphosphate hydrolases"/>
    <property type="match status" value="1"/>
</dbReference>
<name>A0A0J1B6H4_RHOIS</name>
<sequence>MSKSAQREFERFGELLEDLPRGQFAKHVGQPPSNYFEHPAYVASTPSMRMDVKHNHESKLFLGVVGGQVVTGKRQADGRIPRWVHGGVPIGVADDRHHFLLAGSRGGKGRAFLNNNLFLAPKSTSNLVLDPKGDLAAETAGYRAEVLGQDVGVIDPFGCSGSGTSRYRIGFNVIEELLRSDRQVLTADAMQISEALVIENESAKDPHWDAGAKDFIACLCVHVATHPNYEGQRDLVTVWELMASATKPDPNDPHAYALETEMLESDAGGGYVRAGANAFYSRTGDEFSSMVSGTRRHLSFIGIEAVRNVLRGPSVNPRQLKNGSLTLYVSIPAMRDKAMKGFKRLVVQTCLSACEAETVATGNQTVFYLDEFHSLGRLECIEIAIAQFAGLGVKLAIILQDISQIQALYPKSWQTFLGNAGTFQTFAGFDEASLTYISKRLGEALTSTPSSHQPSREQVMQDAATGTSWAIGNKPLMTPNEIEMFFARDDPKLRQLVLRPGYRPMVLQRCFYDKSEFIKDRLGRHTLSR</sequence>
<comment type="subcellular location">
    <subcellularLocation>
        <location evidence="1">Cell membrane</location>
        <topology evidence="1">Multi-pass membrane protein</topology>
    </subcellularLocation>
</comment>
<keyword evidence="6" id="KW-0472">Membrane</keyword>